<proteinExistence type="predicted"/>
<dbReference type="EMBL" id="FOUY01000092">
    <property type="protein sequence ID" value="SFO56980.1"/>
    <property type="molecule type" value="Genomic_DNA"/>
</dbReference>
<accession>A0A1I5I9V8</accession>
<evidence type="ECO:0000313" key="1">
    <source>
        <dbReference type="EMBL" id="SFO56980.1"/>
    </source>
</evidence>
<keyword evidence="2" id="KW-1185">Reference proteome</keyword>
<protein>
    <submittedName>
        <fullName evidence="1">Uncharacterized protein</fullName>
    </submittedName>
</protein>
<gene>
    <name evidence="1" type="ORF">SAMN05216207_10922</name>
</gene>
<sequence length="51" mass="5440">MVLPHADECRDTVALSRPPDITNRHQYLAPGPDFAGLSVTSGGVVYEIDSA</sequence>
<reference evidence="1 2" key="1">
    <citation type="submission" date="2016-10" db="EMBL/GenBank/DDBJ databases">
        <authorList>
            <person name="de Groot N.N."/>
        </authorList>
    </citation>
    <scope>NUCLEOTIDE SEQUENCE [LARGE SCALE GENOMIC DNA]</scope>
    <source>
        <strain evidence="1 2">CGMCC 4.1877</strain>
    </source>
</reference>
<organism evidence="1 2">
    <name type="scientific">Pseudonocardia ammonioxydans</name>
    <dbReference type="NCBI Taxonomy" id="260086"/>
    <lineage>
        <taxon>Bacteria</taxon>
        <taxon>Bacillati</taxon>
        <taxon>Actinomycetota</taxon>
        <taxon>Actinomycetes</taxon>
        <taxon>Pseudonocardiales</taxon>
        <taxon>Pseudonocardiaceae</taxon>
        <taxon>Pseudonocardia</taxon>
    </lineage>
</organism>
<dbReference type="AlphaFoldDB" id="A0A1I5I9V8"/>
<dbReference type="Proteomes" id="UP000199614">
    <property type="component" value="Unassembled WGS sequence"/>
</dbReference>
<evidence type="ECO:0000313" key="2">
    <source>
        <dbReference type="Proteomes" id="UP000199614"/>
    </source>
</evidence>
<name>A0A1I5I9V8_PSUAM</name>